<organism evidence="4 5">
    <name type="scientific">Sinomicrobium weinanense</name>
    <dbReference type="NCBI Taxonomy" id="2842200"/>
    <lineage>
        <taxon>Bacteria</taxon>
        <taxon>Pseudomonadati</taxon>
        <taxon>Bacteroidota</taxon>
        <taxon>Flavobacteriia</taxon>
        <taxon>Flavobacteriales</taxon>
        <taxon>Flavobacteriaceae</taxon>
        <taxon>Sinomicrobium</taxon>
    </lineage>
</organism>
<feature type="domain" description="FecR protein" evidence="2">
    <location>
        <begin position="150"/>
        <end position="240"/>
    </location>
</feature>
<gene>
    <name evidence="4" type="ORF">IBL28_15720</name>
</gene>
<dbReference type="Proteomes" id="UP000653730">
    <property type="component" value="Unassembled WGS sequence"/>
</dbReference>
<dbReference type="Pfam" id="PF16344">
    <property type="entry name" value="FecR_C"/>
    <property type="match status" value="1"/>
</dbReference>
<dbReference type="AlphaFoldDB" id="A0A926Q3C4"/>
<dbReference type="Gene3D" id="2.60.120.1440">
    <property type="match status" value="1"/>
</dbReference>
<sequence>MKKTGKPYKDYKTEDFLTDESFISWVQKNTSTTDWAGMLDKYPHLVPFSEEAKNMISGLKFEQRSYDESRIEDLKKRIRFKTEEFSAKERKGKVFSLSKRTAGAARNKSKKQYWLVASMIATFIVVGSLLTDFFAEKDKLEAPSDFVVRKTDKGQKLTVFLSDGTKVMLNSNSEITFEEKFNNTLRMVHLTGEAFFEVAKDTSRPFLVDANGTVTQALGTSFNIDQKGKEVQVSLVTGKVSVAQKEFNYNEILDPGEQLIIDTEEGLSAEKRNFDRNEVLAWTIGVLFFKHEESREIFEKLESWYGVEIQVEKSPETMAGWSYSGSFHNESLENVLKSIGMVKKFHFRLEGTTVIIF</sequence>
<dbReference type="PANTHER" id="PTHR30273:SF2">
    <property type="entry name" value="PROTEIN FECR"/>
    <property type="match status" value="1"/>
</dbReference>
<accession>A0A926Q3C4</accession>
<protein>
    <submittedName>
        <fullName evidence="4">FecR domain-containing protein</fullName>
    </submittedName>
</protein>
<feature type="domain" description="Protein FecR C-terminal" evidence="3">
    <location>
        <begin position="287"/>
        <end position="356"/>
    </location>
</feature>
<comment type="caution">
    <text evidence="4">The sequence shown here is derived from an EMBL/GenBank/DDBJ whole genome shotgun (WGS) entry which is preliminary data.</text>
</comment>
<dbReference type="InterPro" id="IPR012373">
    <property type="entry name" value="Ferrdict_sens_TM"/>
</dbReference>
<dbReference type="InterPro" id="IPR006860">
    <property type="entry name" value="FecR"/>
</dbReference>
<dbReference type="PANTHER" id="PTHR30273">
    <property type="entry name" value="PERIPLASMIC SIGNAL SENSOR AND SIGMA FACTOR ACTIVATOR FECR-RELATED"/>
    <property type="match status" value="1"/>
</dbReference>
<keyword evidence="1" id="KW-0472">Membrane</keyword>
<keyword evidence="5" id="KW-1185">Reference proteome</keyword>
<dbReference type="Pfam" id="PF04773">
    <property type="entry name" value="FecR"/>
    <property type="match status" value="1"/>
</dbReference>
<evidence type="ECO:0000259" key="3">
    <source>
        <dbReference type="Pfam" id="PF16344"/>
    </source>
</evidence>
<reference evidence="4 5" key="1">
    <citation type="submission" date="2020-09" db="EMBL/GenBank/DDBJ databases">
        <title>Sinomicrobium weinanense sp. nov., a halophilic bacteria isolated from saline-alkali soil.</title>
        <authorList>
            <person name="Wu P."/>
            <person name="Ren H."/>
            <person name="Mei Y."/>
            <person name="Liang Y."/>
            <person name="Chen Z."/>
        </authorList>
    </citation>
    <scope>NUCLEOTIDE SEQUENCE [LARGE SCALE GENOMIC DNA]</scope>
    <source>
        <strain evidence="4 5">FJxs</strain>
    </source>
</reference>
<evidence type="ECO:0000313" key="5">
    <source>
        <dbReference type="Proteomes" id="UP000653730"/>
    </source>
</evidence>
<dbReference type="EMBL" id="JACVDC010000058">
    <property type="protein sequence ID" value="MBC9797423.1"/>
    <property type="molecule type" value="Genomic_DNA"/>
</dbReference>
<evidence type="ECO:0000259" key="2">
    <source>
        <dbReference type="Pfam" id="PF04773"/>
    </source>
</evidence>
<dbReference type="GO" id="GO:0016989">
    <property type="term" value="F:sigma factor antagonist activity"/>
    <property type="evidence" value="ECO:0007669"/>
    <property type="project" value="TreeGrafter"/>
</dbReference>
<proteinExistence type="predicted"/>
<evidence type="ECO:0000256" key="1">
    <source>
        <dbReference type="SAM" id="Phobius"/>
    </source>
</evidence>
<evidence type="ECO:0000313" key="4">
    <source>
        <dbReference type="EMBL" id="MBC9797423.1"/>
    </source>
</evidence>
<dbReference type="Gene3D" id="3.55.50.30">
    <property type="match status" value="1"/>
</dbReference>
<dbReference type="RefSeq" id="WP_187966557.1">
    <property type="nucleotide sequence ID" value="NZ_JACVDC010000058.1"/>
</dbReference>
<feature type="transmembrane region" description="Helical" evidence="1">
    <location>
        <begin position="113"/>
        <end position="135"/>
    </location>
</feature>
<dbReference type="InterPro" id="IPR032508">
    <property type="entry name" value="FecR_C"/>
</dbReference>
<name>A0A926Q3C4_9FLAO</name>
<keyword evidence="1" id="KW-0812">Transmembrane</keyword>
<keyword evidence="1" id="KW-1133">Transmembrane helix</keyword>